<feature type="domain" description="Fibronectin type-III" evidence="1">
    <location>
        <begin position="291"/>
        <end position="378"/>
    </location>
</feature>
<dbReference type="InterPro" id="IPR024079">
    <property type="entry name" value="MetalloPept_cat_dom_sf"/>
</dbReference>
<accession>A0ABV8W6T3</accession>
<evidence type="ECO:0000259" key="1">
    <source>
        <dbReference type="PROSITE" id="PS50853"/>
    </source>
</evidence>
<name>A0ABV8W6T3_9FLAO</name>
<sequence length="2032" mass="226091">MLKKLQFQLFLTLGFWLSAIVSGIAQTYPVTISTQITQPSPIYLSNYADASTINSPIKVQIALNDLTISNRQIRLKCYFQGQSISLMTNDFVVGAHDLFLEGGVPLQLTNVDLAPYFQYQNLLGINPNQYAQALPEGIYTFSVEVYDFATNKKLSRKTSVTTIIFQNDPPFLNLPLNNASIMQQNIQNIIFSWTPRQINVSNVEYEFSLVEIWDKYTPIQNAFAYSPPLFTTTTRSTTLQYGVSEPQLIPGKRYAWRVKAKALLGAEEVGVFKNNGFSEIYSFDYEVFCTAPLAINVEGISENQAKVTWSGNIDNFDYQVNYREKNADSEWYKVVTPRENIVITNLKPNTTYEYTVGSSCDVGKYTHSTVKEFKTLVRDEIAFQGCGIKPDPADLANTTPLPALFPNDVISAGDFPLVVLHATGSNGTFSGDGYVTFPFIEKFRLLIAAADAIAEQNADEDGKAKFNLSENTRIRITFNNIGLNTDFKLISGEIIAAYDPNWNSMIDGDKIITDIFGNDGKPIEGTLDYVVKSATLNPDGSVTIKGENGAVTTLPKSPYERIYTDKNGNTVTIPANGKGEPTFTKAADGGKAIASNTNGVSSNGEVTQISSPDVKITFAQSIQNGSKNSKYAYDRMPSNGAPKILQTYETIPMATGGNYNVDYKAVSDLLENQDVVYAEANFKNGKTKDDIIFKTSAGEEVDFEWINDTQAAIKLTKKFEFGKYSIIATVKGKEEKDPQDATKTIKGKSEIAGKVNIWDLTQKPAINVTVLSINGANAPSSDKMQSYLNEVYNKVGIKFNVTSQKVESITMPDVIKCGDSDIFNFYTDDQKSIINQIETTKGFTYNDQTYYVIYTGKSGQDNYKGFMPLGSQYAFVFKNNDNDEILRTAAHELGHGIFGLKHPFSNSGESGNTDLLMDYGKGTVLSHNDWDVIHSGGWRFYGFQKSSSGAATESLFLTLDFKLDQDLNQTVFKFFDEEKSTFYYKGYKITFNQKNVRFDEANRQFTIVENNKEKKLNILYKKNVTADKVALVLCYADELEKVSKNTEGNYIYDELAKKNIIYSCTIEIYKNLLPVADLALLNEKIKSLEASKIKKIQNLLQSLPLNEIAEICGNTGKCYDIFNKQYTSSEWDEIIKFLENQKNQSVIDLERLSVNEQLLAIKSVLSSAKNVDKISRLNINAADNKTAFEYPDYFRIEHLGNRSGTNYIRVELLENLKLEKVERKFLLTYPANADIVNNDQLEFSIILETDSSQSIATRISKGTSVQVKAANAITNTVIIAVGALGTAELVAGITLTEEQIAGCAKSMALDAGIQAIADVLIRNFSDNEEGLPLSYTSLAVSCAMGTMTDITKLDACMAGAITPIGDAIIHNLTKKTPPREISTVALQALTGCVLATTLHMAFTNPTVQAKVRQAIKWVLIKNAIRKAKIPYPQRQAITSFLIKGEKFANKTDDFITAELLADILNNSSDDIAIIIQKLEGFMVSGNRVIKQGEEILVVDASNEIISKFKNGFWYSVENAVVKEATREIIDKSTRKIFKEAISNITSTHNNSGASIASKDGAYTMINNFNSQGNVSAVADVPNFNALIDGNNALNTEIATFLRIVKDVEEEVILLPKANIETGLITKADNIPVINLIPYKASYYTINGQIELIVASTKQSNSQAQVIFATANVLSKLKEKEKEEEEKCKACTKQDQATCKKFEQLITKVGQHAGITKLCTGLTAVNANPVITELLTWDKAQILLFLDDIAGISKSCNNNQVDEYIKDNIQNITKSILEAWSVYKDASRPCLCQSNGHLRKLAAAINSNKLRNPPYGFTKNDFKEIAIGIGTSGSSLIANLDKTVFTNLVSFAQIDASYANMDKLKAKLSQRNSAAEVEGVNFIVRHMGDNKTIFDDGNYVFESYQTEWARYVDVQDNRNLQNIIFYEFKSLIPGSFNPESFVIQFVKDLSNNNVTDLSQIQWIFDHDKMTQTQVKTKVLAALNKYSEMLDHENIRTKFENYRLTVGYNKSLTNNERLIEFLNSNNDWFNLIFK</sequence>
<dbReference type="Pfam" id="PF00041">
    <property type="entry name" value="fn3"/>
    <property type="match status" value="1"/>
</dbReference>
<dbReference type="Gene3D" id="2.60.40.10">
    <property type="entry name" value="Immunoglobulins"/>
    <property type="match status" value="1"/>
</dbReference>
<dbReference type="SMART" id="SM00060">
    <property type="entry name" value="FN3"/>
    <property type="match status" value="2"/>
</dbReference>
<dbReference type="Gene3D" id="3.40.390.10">
    <property type="entry name" value="Collagenase (Catalytic Domain)"/>
    <property type="match status" value="1"/>
</dbReference>
<dbReference type="CDD" id="cd00063">
    <property type="entry name" value="FN3"/>
    <property type="match status" value="1"/>
</dbReference>
<dbReference type="SUPFAM" id="SSF49265">
    <property type="entry name" value="Fibronectin type III"/>
    <property type="match status" value="1"/>
</dbReference>
<dbReference type="PROSITE" id="PS50853">
    <property type="entry name" value="FN3"/>
    <property type="match status" value="1"/>
</dbReference>
<evidence type="ECO:0000313" key="2">
    <source>
        <dbReference type="EMBL" id="MFC4392528.1"/>
    </source>
</evidence>
<dbReference type="SUPFAM" id="SSF55486">
    <property type="entry name" value="Metalloproteases ('zincins'), catalytic domain"/>
    <property type="match status" value="1"/>
</dbReference>
<gene>
    <name evidence="2" type="ORF">ACFOY0_16125</name>
</gene>
<keyword evidence="3" id="KW-1185">Reference proteome</keyword>
<comment type="caution">
    <text evidence="2">The sequence shown here is derived from an EMBL/GenBank/DDBJ whole genome shotgun (WGS) entry which is preliminary data.</text>
</comment>
<protein>
    <submittedName>
        <fullName evidence="2">Fibronectin type III domain-containing protein</fullName>
    </submittedName>
</protein>
<reference evidence="3" key="1">
    <citation type="journal article" date="2019" name="Int. J. Syst. Evol. Microbiol.">
        <title>The Global Catalogue of Microorganisms (GCM) 10K type strain sequencing project: providing services to taxonomists for standard genome sequencing and annotation.</title>
        <authorList>
            <consortium name="The Broad Institute Genomics Platform"/>
            <consortium name="The Broad Institute Genome Sequencing Center for Infectious Disease"/>
            <person name="Wu L."/>
            <person name="Ma J."/>
        </authorList>
    </citation>
    <scope>NUCLEOTIDE SEQUENCE [LARGE SCALE GENOMIC DNA]</scope>
    <source>
        <strain evidence="3">CGMCC 1.15345</strain>
    </source>
</reference>
<organism evidence="2 3">
    <name type="scientific">Flavobacterium quisquiliarum</name>
    <dbReference type="NCBI Taxonomy" id="1834436"/>
    <lineage>
        <taxon>Bacteria</taxon>
        <taxon>Pseudomonadati</taxon>
        <taxon>Bacteroidota</taxon>
        <taxon>Flavobacteriia</taxon>
        <taxon>Flavobacteriales</taxon>
        <taxon>Flavobacteriaceae</taxon>
        <taxon>Flavobacterium</taxon>
    </lineage>
</organism>
<dbReference type="RefSeq" id="WP_179004024.1">
    <property type="nucleotide sequence ID" value="NZ_JBHSCO010000004.1"/>
</dbReference>
<dbReference type="InterPro" id="IPR013783">
    <property type="entry name" value="Ig-like_fold"/>
</dbReference>
<dbReference type="Proteomes" id="UP001595719">
    <property type="component" value="Unassembled WGS sequence"/>
</dbReference>
<dbReference type="InterPro" id="IPR003961">
    <property type="entry name" value="FN3_dom"/>
</dbReference>
<dbReference type="EMBL" id="JBHSCO010000004">
    <property type="protein sequence ID" value="MFC4392528.1"/>
    <property type="molecule type" value="Genomic_DNA"/>
</dbReference>
<dbReference type="InterPro" id="IPR036116">
    <property type="entry name" value="FN3_sf"/>
</dbReference>
<evidence type="ECO:0000313" key="3">
    <source>
        <dbReference type="Proteomes" id="UP001595719"/>
    </source>
</evidence>
<proteinExistence type="predicted"/>